<evidence type="ECO:0008006" key="5">
    <source>
        <dbReference type="Google" id="ProtNLM"/>
    </source>
</evidence>
<accession>W3X6B0</accession>
<reference evidence="4" key="1">
    <citation type="journal article" date="2015" name="BMC Genomics">
        <title>Genomic and transcriptomic analysis of the endophytic fungus Pestalotiopsis fici reveals its lifestyle and high potential for synthesis of natural products.</title>
        <authorList>
            <person name="Wang X."/>
            <person name="Zhang X."/>
            <person name="Liu L."/>
            <person name="Xiang M."/>
            <person name="Wang W."/>
            <person name="Sun X."/>
            <person name="Che Y."/>
            <person name="Guo L."/>
            <person name="Liu G."/>
            <person name="Guo L."/>
            <person name="Wang C."/>
            <person name="Yin W.B."/>
            <person name="Stadler M."/>
            <person name="Zhang X."/>
            <person name="Liu X."/>
        </authorList>
    </citation>
    <scope>NUCLEOTIDE SEQUENCE [LARGE SCALE GENOMIC DNA]</scope>
    <source>
        <strain evidence="4">W106-1 / CGMCC3.15140</strain>
    </source>
</reference>
<dbReference type="EMBL" id="KI912113">
    <property type="protein sequence ID" value="ETS80706.1"/>
    <property type="molecule type" value="Genomic_DNA"/>
</dbReference>
<feature type="chain" id="PRO_5004835462" description="Apple domain-containing protein" evidence="2">
    <location>
        <begin position="18"/>
        <end position="434"/>
    </location>
</feature>
<protein>
    <recommendedName>
        <fullName evidence="5">Apple domain-containing protein</fullName>
    </recommendedName>
</protein>
<gene>
    <name evidence="3" type="ORF">PFICI_08235</name>
</gene>
<organism evidence="3 4">
    <name type="scientific">Pestalotiopsis fici (strain W106-1 / CGMCC3.15140)</name>
    <dbReference type="NCBI Taxonomy" id="1229662"/>
    <lineage>
        <taxon>Eukaryota</taxon>
        <taxon>Fungi</taxon>
        <taxon>Dikarya</taxon>
        <taxon>Ascomycota</taxon>
        <taxon>Pezizomycotina</taxon>
        <taxon>Sordariomycetes</taxon>
        <taxon>Xylariomycetidae</taxon>
        <taxon>Amphisphaeriales</taxon>
        <taxon>Sporocadaceae</taxon>
        <taxon>Pestalotiopsis</taxon>
    </lineage>
</organism>
<evidence type="ECO:0000256" key="2">
    <source>
        <dbReference type="SAM" id="SignalP"/>
    </source>
</evidence>
<dbReference type="OMA" id="TDGVCHA"/>
<name>W3X6B0_PESFW</name>
<dbReference type="Proteomes" id="UP000030651">
    <property type="component" value="Unassembled WGS sequence"/>
</dbReference>
<evidence type="ECO:0000256" key="1">
    <source>
        <dbReference type="SAM" id="MobiDB-lite"/>
    </source>
</evidence>
<proteinExistence type="predicted"/>
<keyword evidence="2" id="KW-0732">Signal</keyword>
<feature type="signal peptide" evidence="2">
    <location>
        <begin position="1"/>
        <end position="17"/>
    </location>
</feature>
<keyword evidence="4" id="KW-1185">Reference proteome</keyword>
<dbReference type="HOGENOM" id="CLU_698498_0_0_1"/>
<dbReference type="KEGG" id="pfy:PFICI_08235"/>
<dbReference type="eggNOG" id="ENOG502STK8">
    <property type="taxonomic scope" value="Eukaryota"/>
</dbReference>
<dbReference type="InParanoid" id="W3X6B0"/>
<feature type="region of interest" description="Disordered" evidence="1">
    <location>
        <begin position="153"/>
        <end position="177"/>
    </location>
</feature>
<dbReference type="AlphaFoldDB" id="W3X6B0"/>
<dbReference type="OrthoDB" id="4775530at2759"/>
<dbReference type="RefSeq" id="XP_007835007.1">
    <property type="nucleotide sequence ID" value="XM_007836816.1"/>
</dbReference>
<dbReference type="GeneID" id="19273248"/>
<sequence length="434" mass="44969">MLSTAVTLSCLLSAAMAGALPNKRQESSSVVGVSCVTEMGSTSIATVPSTTTTITSTNQVVFETTTIPITTETPDAVTVTSTDYTTETETVTETTITDTFSTTSTDFVTTTTTSTVTATETTTTDVSTTTTVTISSKPSGTWYDIHDTADGYPSTGSKVKRSKCKHDPEAQSSSTLPSASAGMSLIYNTTQPTATYSISNSSTTVATFGAEKTISCGSDDTPEDNGFYAAAVYCSTTVEVLTTSTVISTGAAMTITATADTTSTTITSTITSTSTVVPDDVSTTLSFFETATITETAMVTTTATTTTTNTNVATSTTSAFSICTDSANFVMSPFTNNAGRTVELWQFTSTASYTLAVGDTSSQYACCNSCAALGTACALSYFNGNGYCYMLKPVAAYTKQSNFHLIGYTRSTLTGTKLGVANGEGGYLLQNYSG</sequence>
<evidence type="ECO:0000313" key="4">
    <source>
        <dbReference type="Proteomes" id="UP000030651"/>
    </source>
</evidence>
<evidence type="ECO:0000313" key="3">
    <source>
        <dbReference type="EMBL" id="ETS80706.1"/>
    </source>
</evidence>